<dbReference type="RefSeq" id="WP_146850175.1">
    <property type="nucleotide sequence ID" value="NZ_BKAG01000010.1"/>
</dbReference>
<organism evidence="2 3">
    <name type="scientific">Brevifollis gellanilyticus</name>
    <dbReference type="NCBI Taxonomy" id="748831"/>
    <lineage>
        <taxon>Bacteria</taxon>
        <taxon>Pseudomonadati</taxon>
        <taxon>Verrucomicrobiota</taxon>
        <taxon>Verrucomicrobiia</taxon>
        <taxon>Verrucomicrobiales</taxon>
        <taxon>Verrucomicrobiaceae</taxon>
    </lineage>
</organism>
<sequence>MKTFGSATTFHVSDLETAMKYYTEVLGFTERFRFGDYGGVQHGEVQIHLSGPKATNKKIVGQGSIYLFCDDVDSYHAEVTSKGAKVQAPPRDYEYGMRDFVIEDPDGNQIAAGQEIQK</sequence>
<dbReference type="SUPFAM" id="SSF54593">
    <property type="entry name" value="Glyoxalase/Bleomycin resistance protein/Dihydroxybiphenyl dioxygenase"/>
    <property type="match status" value="1"/>
</dbReference>
<evidence type="ECO:0000313" key="3">
    <source>
        <dbReference type="Proteomes" id="UP000321577"/>
    </source>
</evidence>
<name>A0A512M8A2_9BACT</name>
<dbReference type="OrthoDB" id="9815599at2"/>
<dbReference type="AlphaFoldDB" id="A0A512M8A2"/>
<dbReference type="Pfam" id="PF00903">
    <property type="entry name" value="Glyoxalase"/>
    <property type="match status" value="1"/>
</dbReference>
<accession>A0A512M8A2</accession>
<evidence type="ECO:0000259" key="1">
    <source>
        <dbReference type="PROSITE" id="PS51819"/>
    </source>
</evidence>
<comment type="caution">
    <text evidence="2">The sequence shown here is derived from an EMBL/GenBank/DDBJ whole genome shotgun (WGS) entry which is preliminary data.</text>
</comment>
<dbReference type="PROSITE" id="PS51819">
    <property type="entry name" value="VOC"/>
    <property type="match status" value="1"/>
</dbReference>
<dbReference type="Proteomes" id="UP000321577">
    <property type="component" value="Unassembled WGS sequence"/>
</dbReference>
<reference evidence="2 3" key="1">
    <citation type="submission" date="2019-07" db="EMBL/GenBank/DDBJ databases">
        <title>Whole genome shotgun sequence of Brevifollis gellanilyticus NBRC 108608.</title>
        <authorList>
            <person name="Hosoyama A."/>
            <person name="Uohara A."/>
            <person name="Ohji S."/>
            <person name="Ichikawa N."/>
        </authorList>
    </citation>
    <scope>NUCLEOTIDE SEQUENCE [LARGE SCALE GENOMIC DNA]</scope>
    <source>
        <strain evidence="2 3">NBRC 108608</strain>
    </source>
</reference>
<dbReference type="InterPro" id="IPR037523">
    <property type="entry name" value="VOC_core"/>
</dbReference>
<feature type="domain" description="VOC" evidence="1">
    <location>
        <begin position="3"/>
        <end position="115"/>
    </location>
</feature>
<evidence type="ECO:0000313" key="2">
    <source>
        <dbReference type="EMBL" id="GEP42581.1"/>
    </source>
</evidence>
<dbReference type="InterPro" id="IPR004360">
    <property type="entry name" value="Glyas_Fos-R_dOase_dom"/>
</dbReference>
<dbReference type="InterPro" id="IPR029068">
    <property type="entry name" value="Glyas_Bleomycin-R_OHBP_Dase"/>
</dbReference>
<dbReference type="Gene3D" id="3.10.180.10">
    <property type="entry name" value="2,3-Dihydroxybiphenyl 1,2-Dioxygenase, domain 1"/>
    <property type="match status" value="1"/>
</dbReference>
<keyword evidence="3" id="KW-1185">Reference proteome</keyword>
<dbReference type="EMBL" id="BKAG01000010">
    <property type="protein sequence ID" value="GEP42581.1"/>
    <property type="molecule type" value="Genomic_DNA"/>
</dbReference>
<gene>
    <name evidence="2" type="ORF">BGE01nite_18720</name>
</gene>
<proteinExistence type="predicted"/>
<protein>
    <recommendedName>
        <fullName evidence="1">VOC domain-containing protein</fullName>
    </recommendedName>
</protein>